<dbReference type="Pfam" id="PF02321">
    <property type="entry name" value="OEP"/>
    <property type="match status" value="2"/>
</dbReference>
<dbReference type="EMBL" id="VAFM01000002">
    <property type="protein sequence ID" value="TKW60629.1"/>
    <property type="molecule type" value="Genomic_DNA"/>
</dbReference>
<evidence type="ECO:0000313" key="5">
    <source>
        <dbReference type="Proteomes" id="UP000320948"/>
    </source>
</evidence>
<feature type="signal peptide" evidence="2">
    <location>
        <begin position="1"/>
        <end position="27"/>
    </location>
</feature>
<comment type="caution">
    <text evidence="4">The sequence shown here is derived from an EMBL/GenBank/DDBJ whole genome shotgun (WGS) entry which is preliminary data.</text>
</comment>
<evidence type="ECO:0000313" key="4">
    <source>
        <dbReference type="EMBL" id="TKW60629.1"/>
    </source>
</evidence>
<keyword evidence="2" id="KW-0472">Membrane</keyword>
<keyword evidence="2" id="KW-0812">Transmembrane</keyword>
<dbReference type="Gene3D" id="2.20.200.10">
    <property type="entry name" value="Outer membrane efflux proteins (OEP)"/>
    <property type="match status" value="1"/>
</dbReference>
<feature type="chain" id="PRO_5027158720" evidence="2">
    <location>
        <begin position="28"/>
        <end position="464"/>
    </location>
</feature>
<keyword evidence="3" id="KW-0175">Coiled coil</keyword>
<evidence type="ECO:0000256" key="3">
    <source>
        <dbReference type="SAM" id="Coils"/>
    </source>
</evidence>
<sequence length="464" mass="48320">MMRIRVLTATVATAALLAGCSVGPAVGPEYERPALSLPLQWLGVGGGETSLVANAEAAKNDAAWWQIFGDDTLNGLMSQALERNGDLRMAQAAVAEARGARLAANAALLPAIDGVAQGSRGDNNAAGSIGQSGSAGFDASWEIDLFGGNRRAAQAARARLGGAVAEAEFTRISLLAEVANSYLSTRMLQQQLAIARQNLSDQQETLRLVEAQFKEGVVNGLVVAQNRAQAASTAAQIPQLEANLKATQNALGVLVGSQPAEIEATLGGVKPVPMATPRVLVDTPANVIAKRPDVAAAERALQAAVADQGVAMANWFPKISLTGFFGITDFGSGNGSEGWNVGGVVRLPMIDFGRVRALTRQADARQQRALANYEQVVLGAVADVETRLSAYVKAVEASERLKESADASREAFRLAKLQYTEGVASNLEVLTAEQSKLAAESAEAQGNAAVGQNLATLYKALGGF</sequence>
<gene>
    <name evidence="4" type="ORF">DI628_06935</name>
</gene>
<evidence type="ECO:0000256" key="1">
    <source>
        <dbReference type="ARBA" id="ARBA00007613"/>
    </source>
</evidence>
<evidence type="ECO:0000256" key="2">
    <source>
        <dbReference type="RuleBase" id="RU362097"/>
    </source>
</evidence>
<name>A0A6N4RA96_BLAVI</name>
<dbReference type="GO" id="GO:0015562">
    <property type="term" value="F:efflux transmembrane transporter activity"/>
    <property type="evidence" value="ECO:0007669"/>
    <property type="project" value="InterPro"/>
</dbReference>
<dbReference type="Proteomes" id="UP000320948">
    <property type="component" value="Unassembled WGS sequence"/>
</dbReference>
<dbReference type="Gene3D" id="1.20.1600.10">
    <property type="entry name" value="Outer membrane efflux proteins (OEP)"/>
    <property type="match status" value="1"/>
</dbReference>
<dbReference type="PROSITE" id="PS51257">
    <property type="entry name" value="PROKAR_LIPOPROTEIN"/>
    <property type="match status" value="1"/>
</dbReference>
<dbReference type="NCBIfam" id="TIGR01845">
    <property type="entry name" value="outer_NodT"/>
    <property type="match status" value="1"/>
</dbReference>
<feature type="coiled-coil region" evidence="3">
    <location>
        <begin position="185"/>
        <end position="212"/>
    </location>
</feature>
<dbReference type="SUPFAM" id="SSF56954">
    <property type="entry name" value="Outer membrane efflux proteins (OEP)"/>
    <property type="match status" value="1"/>
</dbReference>
<comment type="similarity">
    <text evidence="1 2">Belongs to the outer membrane factor (OMF) (TC 1.B.17) family.</text>
</comment>
<keyword evidence="2" id="KW-1134">Transmembrane beta strand</keyword>
<organism evidence="4 5">
    <name type="scientific">Blastochloris viridis</name>
    <name type="common">Rhodopseudomonas viridis</name>
    <dbReference type="NCBI Taxonomy" id="1079"/>
    <lineage>
        <taxon>Bacteria</taxon>
        <taxon>Pseudomonadati</taxon>
        <taxon>Pseudomonadota</taxon>
        <taxon>Alphaproteobacteria</taxon>
        <taxon>Hyphomicrobiales</taxon>
        <taxon>Blastochloridaceae</taxon>
        <taxon>Blastochloris</taxon>
    </lineage>
</organism>
<dbReference type="InterPro" id="IPR010131">
    <property type="entry name" value="MdtP/NodT-like"/>
</dbReference>
<comment type="subcellular location">
    <subcellularLocation>
        <location evidence="2">Cell membrane</location>
        <topology evidence="2">Lipid-anchor</topology>
    </subcellularLocation>
</comment>
<dbReference type="InterPro" id="IPR003423">
    <property type="entry name" value="OMP_efflux"/>
</dbReference>
<dbReference type="PANTHER" id="PTHR30203">
    <property type="entry name" value="OUTER MEMBRANE CATION EFFLUX PROTEIN"/>
    <property type="match status" value="1"/>
</dbReference>
<reference evidence="4 5" key="1">
    <citation type="journal article" date="2017" name="Nat. Commun.">
        <title>In situ click chemistry generation of cyclooxygenase-2 inhibitors.</title>
        <authorList>
            <person name="Bhardwaj A."/>
            <person name="Kaur J."/>
            <person name="Wuest M."/>
            <person name="Wuest F."/>
        </authorList>
    </citation>
    <scope>NUCLEOTIDE SEQUENCE [LARGE SCALE GENOMIC DNA]</scope>
    <source>
        <strain evidence="4">S2_018_000_R2_106</strain>
    </source>
</reference>
<keyword evidence="2" id="KW-0732">Signal</keyword>
<proteinExistence type="inferred from homology"/>
<keyword evidence="2" id="KW-0564">Palmitate</keyword>
<dbReference type="AlphaFoldDB" id="A0A6N4RA96"/>
<dbReference type="GO" id="GO:0005886">
    <property type="term" value="C:plasma membrane"/>
    <property type="evidence" value="ECO:0007669"/>
    <property type="project" value="UniProtKB-SubCell"/>
</dbReference>
<protein>
    <submittedName>
        <fullName evidence="4">Efflux transporter outer membrane subunit</fullName>
    </submittedName>
</protein>
<keyword evidence="2" id="KW-0449">Lipoprotein</keyword>
<accession>A0A6N4RA96</accession>
<dbReference type="PANTHER" id="PTHR30203:SF25">
    <property type="entry name" value="OUTER MEMBRANE PROTEIN-RELATED"/>
    <property type="match status" value="1"/>
</dbReference>